<comment type="catalytic activity">
    <reaction evidence="17">
        <text>prostaglandin A1 + NAD(+) = 15-oxo-prostaglandin A1 + NADH + H(+)</text>
        <dbReference type="Rhea" id="RHEA:41263"/>
        <dbReference type="ChEBI" id="CHEBI:15378"/>
        <dbReference type="ChEBI" id="CHEBI:57398"/>
        <dbReference type="ChEBI" id="CHEBI:57540"/>
        <dbReference type="ChEBI" id="CHEBI:57945"/>
        <dbReference type="ChEBI" id="CHEBI:85072"/>
    </reaction>
    <physiologicalReaction direction="left-to-right" evidence="17">
        <dbReference type="Rhea" id="RHEA:41264"/>
    </physiologicalReaction>
</comment>
<evidence type="ECO:0000256" key="4">
    <source>
        <dbReference type="ARBA" id="ARBA00039060"/>
    </source>
</evidence>
<organism evidence="22 23">
    <name type="scientific">Bicyclus anynana</name>
    <name type="common">Squinting bush brown butterfly</name>
    <dbReference type="NCBI Taxonomy" id="110368"/>
    <lineage>
        <taxon>Eukaryota</taxon>
        <taxon>Metazoa</taxon>
        <taxon>Ecdysozoa</taxon>
        <taxon>Arthropoda</taxon>
        <taxon>Hexapoda</taxon>
        <taxon>Insecta</taxon>
        <taxon>Pterygota</taxon>
        <taxon>Neoptera</taxon>
        <taxon>Endopterygota</taxon>
        <taxon>Lepidoptera</taxon>
        <taxon>Glossata</taxon>
        <taxon>Ditrysia</taxon>
        <taxon>Papilionoidea</taxon>
        <taxon>Nymphalidae</taxon>
        <taxon>Satyrinae</taxon>
        <taxon>Satyrini</taxon>
        <taxon>Mycalesina</taxon>
        <taxon>Bicyclus</taxon>
    </lineage>
</organism>
<evidence type="ECO:0000256" key="11">
    <source>
        <dbReference type="ARBA" id="ARBA00048008"/>
    </source>
</evidence>
<protein>
    <recommendedName>
        <fullName evidence="5">15-hydroxyprostaglandin dehydrogenase [NAD(+)]</fullName>
        <ecNumber evidence="3">1.1.1.141</ecNumber>
        <ecNumber evidence="4">1.1.1.232</ecNumber>
    </recommendedName>
    <alternativeName>
        <fullName evidence="7">Eicosanoid/docosanoid dehydrogenase [NAD(+)]</fullName>
    </alternativeName>
    <alternativeName>
        <fullName evidence="6">Prostaglandin dehydrogenase 1</fullName>
    </alternativeName>
</protein>
<dbReference type="Gene3D" id="3.40.50.720">
    <property type="entry name" value="NAD(P)-binding Rossmann-like Domain"/>
    <property type="match status" value="1"/>
</dbReference>
<keyword evidence="22" id="KW-1185">Reference proteome</keyword>
<comment type="catalytic activity">
    <reaction evidence="15">
        <text>resolvin D2 + NAD(+) = 7-oxoresolvin D2 + NADH + H(+)</text>
        <dbReference type="Rhea" id="RHEA:53584"/>
        <dbReference type="ChEBI" id="CHEBI:15378"/>
        <dbReference type="ChEBI" id="CHEBI:57540"/>
        <dbReference type="ChEBI" id="CHEBI:57945"/>
        <dbReference type="ChEBI" id="CHEBI:133367"/>
        <dbReference type="ChEBI" id="CHEBI:137497"/>
    </reaction>
    <physiologicalReaction direction="left-to-right" evidence="15">
        <dbReference type="Rhea" id="RHEA:53585"/>
    </physiologicalReaction>
</comment>
<comment type="catalytic activity">
    <reaction evidence="13">
        <text>(11R)-hydroxy-(5Z,8Z,12E,14Z)-eicosatetraenoate + NAD(+) = 11-oxo-(5Z,8Z,12E,14Z)-eicosatetraenoate + NADH + H(+)</text>
        <dbReference type="Rhea" id="RHEA:48640"/>
        <dbReference type="ChEBI" id="CHEBI:15378"/>
        <dbReference type="ChEBI" id="CHEBI:57540"/>
        <dbReference type="ChEBI" id="CHEBI:57945"/>
        <dbReference type="ChEBI" id="CHEBI:78836"/>
        <dbReference type="ChEBI" id="CHEBI:90697"/>
    </reaction>
    <physiologicalReaction direction="left-to-right" evidence="13">
        <dbReference type="Rhea" id="RHEA:48641"/>
    </physiologicalReaction>
</comment>
<comment type="similarity">
    <text evidence="1">Belongs to the short-chain dehydrogenases/reductases (SDR) family.</text>
</comment>
<comment type="catalytic activity">
    <reaction evidence="14">
        <text>resolvin D1 + NAD(+) = 17-oxoresolvin D1 + NADH + H(+)</text>
        <dbReference type="Rhea" id="RHEA:50128"/>
        <dbReference type="ChEBI" id="CHEBI:15378"/>
        <dbReference type="ChEBI" id="CHEBI:57540"/>
        <dbReference type="ChEBI" id="CHEBI:57945"/>
        <dbReference type="ChEBI" id="CHEBI:132079"/>
        <dbReference type="ChEBI" id="CHEBI:132081"/>
    </reaction>
    <physiologicalReaction direction="left-to-right" evidence="14">
        <dbReference type="Rhea" id="RHEA:50129"/>
    </physiologicalReaction>
</comment>
<dbReference type="Proteomes" id="UP001652582">
    <property type="component" value="Chromosome 5"/>
</dbReference>
<evidence type="ECO:0000256" key="12">
    <source>
        <dbReference type="ARBA" id="ARBA00048140"/>
    </source>
</evidence>
<evidence type="ECO:0000256" key="10">
    <source>
        <dbReference type="ARBA" id="ARBA00047672"/>
    </source>
</evidence>
<evidence type="ECO:0000256" key="16">
    <source>
        <dbReference type="ARBA" id="ARBA00048535"/>
    </source>
</evidence>
<dbReference type="SUPFAM" id="SSF51735">
    <property type="entry name" value="NAD(P)-binding Rossmann-fold domains"/>
    <property type="match status" value="1"/>
</dbReference>
<dbReference type="InterPro" id="IPR036291">
    <property type="entry name" value="NAD(P)-bd_dom_sf"/>
</dbReference>
<dbReference type="RefSeq" id="XP_052737695.1">
    <property type="nucleotide sequence ID" value="XM_052881735.1"/>
</dbReference>
<comment type="catalytic activity">
    <reaction evidence="11">
        <text>14-hydroxy-(4Z,7Z,10Z,12E,16Z,19Z)-docosahexaenoate + NAD(+) = 14-oxo-(4Z,7Z,10Z,12E,16Z,19Z)-docosahexaenoate + NADH + H(+)</text>
        <dbReference type="Rhea" id="RHEA:48952"/>
        <dbReference type="ChEBI" id="CHEBI:15378"/>
        <dbReference type="ChEBI" id="CHEBI:57540"/>
        <dbReference type="ChEBI" id="CHEBI:57945"/>
        <dbReference type="ChEBI" id="CHEBI:90866"/>
        <dbReference type="ChEBI" id="CHEBI:90867"/>
    </reaction>
    <physiologicalReaction direction="left-to-right" evidence="11">
        <dbReference type="Rhea" id="RHEA:48953"/>
    </physiologicalReaction>
</comment>
<gene>
    <name evidence="23" type="primary">LOC128198114</name>
</gene>
<evidence type="ECO:0000256" key="6">
    <source>
        <dbReference type="ARBA" id="ARBA00041812"/>
    </source>
</evidence>
<name>A0ABM3LF52_BICAN</name>
<comment type="catalytic activity">
    <reaction evidence="18">
        <text>prostaglandin E2 + NAD(+) = 15-oxoprostaglandin E2 + NADH + H(+)</text>
        <dbReference type="Rhea" id="RHEA:11876"/>
        <dbReference type="ChEBI" id="CHEBI:15378"/>
        <dbReference type="ChEBI" id="CHEBI:57400"/>
        <dbReference type="ChEBI" id="CHEBI:57540"/>
        <dbReference type="ChEBI" id="CHEBI:57945"/>
        <dbReference type="ChEBI" id="CHEBI:606564"/>
        <dbReference type="EC" id="1.1.1.141"/>
    </reaction>
    <physiologicalReaction direction="left-to-right" evidence="18">
        <dbReference type="Rhea" id="RHEA:11877"/>
    </physiologicalReaction>
</comment>
<dbReference type="PANTHER" id="PTHR44229:SF4">
    <property type="entry name" value="15-HYDROXYPROSTAGLANDIN DEHYDROGENASE [NAD(+)]"/>
    <property type="match status" value="1"/>
</dbReference>
<comment type="catalytic activity">
    <reaction evidence="9">
        <text>prostaglandin E1 + NAD(+) = 15-oxoprostaglandin E1 + NADH + H(+)</text>
        <dbReference type="Rhea" id="RHEA:16477"/>
        <dbReference type="ChEBI" id="CHEBI:15378"/>
        <dbReference type="ChEBI" id="CHEBI:57397"/>
        <dbReference type="ChEBI" id="CHEBI:57401"/>
        <dbReference type="ChEBI" id="CHEBI:57540"/>
        <dbReference type="ChEBI" id="CHEBI:57945"/>
    </reaction>
    <physiologicalReaction direction="left-to-right" evidence="9">
        <dbReference type="Rhea" id="RHEA:16478"/>
    </physiologicalReaction>
</comment>
<comment type="catalytic activity">
    <reaction evidence="20">
        <text>(15S)-hydroxy-(5Z,8Z,11Z,13E)-eicosatetraenoate + NAD(+) = 15-oxo-(5Z,8Z,11Z,13E)-eicosatetraenoate + NADH + H(+)</text>
        <dbReference type="Rhea" id="RHEA:23260"/>
        <dbReference type="ChEBI" id="CHEBI:15378"/>
        <dbReference type="ChEBI" id="CHEBI:57409"/>
        <dbReference type="ChEBI" id="CHEBI:57410"/>
        <dbReference type="ChEBI" id="CHEBI:57540"/>
        <dbReference type="ChEBI" id="CHEBI:57945"/>
        <dbReference type="EC" id="1.1.1.232"/>
    </reaction>
    <physiologicalReaction direction="left-to-right" evidence="20">
        <dbReference type="Rhea" id="RHEA:23261"/>
    </physiologicalReaction>
</comment>
<evidence type="ECO:0000256" key="20">
    <source>
        <dbReference type="ARBA" id="ARBA00049151"/>
    </source>
</evidence>
<dbReference type="EC" id="1.1.1.141" evidence="3"/>
<evidence type="ECO:0000256" key="15">
    <source>
        <dbReference type="ARBA" id="ARBA00048393"/>
    </source>
</evidence>
<reference evidence="23" key="1">
    <citation type="submission" date="2025-08" db="UniProtKB">
        <authorList>
            <consortium name="RefSeq"/>
        </authorList>
    </citation>
    <scope>IDENTIFICATION</scope>
</reference>
<sequence length="145" mass="15852">MHKEKGGKGGTIINVSSVVALTKIVNVPIYSATKSGVLKFSTSLGNHLHYSRSGVRIICICFGVTNTPLLRNLHNVFDTSAEPLLAKEMKKFRTQSVESAAKAVIETYKQGASGSVWISTSDKPAMDVTNTYDKSVQMFDDYVYN</sequence>
<dbReference type="InterPro" id="IPR002347">
    <property type="entry name" value="SDR_fam"/>
</dbReference>
<dbReference type="PANTHER" id="PTHR44229">
    <property type="entry name" value="15-HYDROXYPROSTAGLANDIN DEHYDROGENASE [NAD(+)]"/>
    <property type="match status" value="1"/>
</dbReference>
<evidence type="ECO:0000313" key="22">
    <source>
        <dbReference type="Proteomes" id="UP001652582"/>
    </source>
</evidence>
<evidence type="ECO:0000256" key="17">
    <source>
        <dbReference type="ARBA" id="ARBA00048611"/>
    </source>
</evidence>
<evidence type="ECO:0000256" key="2">
    <source>
        <dbReference type="ARBA" id="ARBA00023002"/>
    </source>
</evidence>
<evidence type="ECO:0000256" key="1">
    <source>
        <dbReference type="ARBA" id="ARBA00006484"/>
    </source>
</evidence>
<comment type="function">
    <text evidence="8">Catalyzes the NAD-dependent dehydrogenation (oxidation) of a broad array of hydroxylated polyunsaturated fatty acids (mainly eicosanoids and docosanoids, including prostaglandins, lipoxins and resolvins), yielding their corresponding keto (oxo) metabolites. Decreases the levels of the pro-proliferative prostaglandins such as prostaglandin E2 (whose activity is increased in cancer because of an increase in the expression of cyclooxygenase 2) and generates oxo-fatty acid products that can profoundly influence cell function by abrogating pro-inflammatory cytokine expression. Converts resolvins E1, D1 and D2 to their oxo products, which represents a mode of resolvin inactivation. Resolvin E1 plays important roles during the resolution phase of acute inflammation, while resolvins D1 and D2 have a unique role in obesity-induced adipose inflammation.</text>
</comment>
<evidence type="ECO:0000256" key="7">
    <source>
        <dbReference type="ARBA" id="ARBA00042026"/>
    </source>
</evidence>
<evidence type="ECO:0000256" key="5">
    <source>
        <dbReference type="ARBA" id="ARBA00040276"/>
    </source>
</evidence>
<evidence type="ECO:0000256" key="9">
    <source>
        <dbReference type="ARBA" id="ARBA00047325"/>
    </source>
</evidence>
<comment type="catalytic activity">
    <reaction evidence="19">
        <text>resolvin D2 + NAD(+) = 16-oxoresolvin D2 + NADH + H(+)</text>
        <dbReference type="Rhea" id="RHEA:53588"/>
        <dbReference type="ChEBI" id="CHEBI:15378"/>
        <dbReference type="ChEBI" id="CHEBI:57540"/>
        <dbReference type="ChEBI" id="CHEBI:57945"/>
        <dbReference type="ChEBI" id="CHEBI:133367"/>
        <dbReference type="ChEBI" id="CHEBI:137498"/>
    </reaction>
    <physiologicalReaction direction="left-to-right" evidence="19">
        <dbReference type="Rhea" id="RHEA:53589"/>
    </physiologicalReaction>
</comment>
<dbReference type="GeneID" id="128198114"/>
<comment type="catalytic activity">
    <reaction evidence="21">
        <text>resolvin E1 + NAD(+) = 18-oxo-resolvin E1 + NADH + H(+)</text>
        <dbReference type="Rhea" id="RHEA:49244"/>
        <dbReference type="ChEBI" id="CHEBI:15378"/>
        <dbReference type="ChEBI" id="CHEBI:57540"/>
        <dbReference type="ChEBI" id="CHEBI:57945"/>
        <dbReference type="ChEBI" id="CHEBI:91000"/>
        <dbReference type="ChEBI" id="CHEBI:91001"/>
    </reaction>
    <physiologicalReaction direction="left-to-right" evidence="21">
        <dbReference type="Rhea" id="RHEA:49245"/>
    </physiologicalReaction>
</comment>
<evidence type="ECO:0000256" key="13">
    <source>
        <dbReference type="ARBA" id="ARBA00048144"/>
    </source>
</evidence>
<evidence type="ECO:0000256" key="19">
    <source>
        <dbReference type="ARBA" id="ARBA00048921"/>
    </source>
</evidence>
<dbReference type="PRINTS" id="PR01167">
    <property type="entry name" value="INSADHFAMILY"/>
</dbReference>
<dbReference type="PRINTS" id="PR00080">
    <property type="entry name" value="SDRFAMILY"/>
</dbReference>
<dbReference type="Pfam" id="PF00106">
    <property type="entry name" value="adh_short"/>
    <property type="match status" value="1"/>
</dbReference>
<evidence type="ECO:0000256" key="8">
    <source>
        <dbReference type="ARBA" id="ARBA00045705"/>
    </source>
</evidence>
<dbReference type="EC" id="1.1.1.232" evidence="4"/>
<comment type="catalytic activity">
    <reaction evidence="12">
        <text>15-oxo-(5S,6R)-dihydroxy-(7E,9E,11Z)-eicosatrienoate + NADH + H(+) = (5S,6R,15S)-trihydroxy-(7E,9E,11Z)-eicosatrienoate + NAD(+)</text>
        <dbReference type="Rhea" id="RHEA:41596"/>
        <dbReference type="ChEBI" id="CHEBI:15378"/>
        <dbReference type="ChEBI" id="CHEBI:57540"/>
        <dbReference type="ChEBI" id="CHEBI:57945"/>
        <dbReference type="ChEBI" id="CHEBI:78325"/>
        <dbReference type="ChEBI" id="CHEBI:78329"/>
    </reaction>
    <physiologicalReaction direction="left-to-right" evidence="12">
        <dbReference type="Rhea" id="RHEA:41597"/>
    </physiologicalReaction>
</comment>
<evidence type="ECO:0000313" key="23">
    <source>
        <dbReference type="RefSeq" id="XP_052737695.1"/>
    </source>
</evidence>
<evidence type="ECO:0000256" key="14">
    <source>
        <dbReference type="ARBA" id="ARBA00048170"/>
    </source>
</evidence>
<comment type="catalytic activity">
    <reaction evidence="16">
        <text>lipoxin A4 + NAD(+) = 15-oxo-(5S,6R)-dihydroxy-(7E,9E,11Z,13E)-eicosatetraenoate + NADH + H(+)</text>
        <dbReference type="Rhea" id="RHEA:41572"/>
        <dbReference type="ChEBI" id="CHEBI:15378"/>
        <dbReference type="ChEBI" id="CHEBI:57540"/>
        <dbReference type="ChEBI" id="CHEBI:57945"/>
        <dbReference type="ChEBI" id="CHEBI:67026"/>
        <dbReference type="ChEBI" id="CHEBI:78311"/>
    </reaction>
    <physiologicalReaction direction="left-to-right" evidence="16">
        <dbReference type="Rhea" id="RHEA:41573"/>
    </physiologicalReaction>
</comment>
<evidence type="ECO:0000256" key="21">
    <source>
        <dbReference type="ARBA" id="ARBA00049188"/>
    </source>
</evidence>
<proteinExistence type="inferred from homology"/>
<comment type="catalytic activity">
    <reaction evidence="10">
        <text>resolvin D1 + NAD(+) = 8-oxoresolvin D1 + NADH + H(+)</text>
        <dbReference type="Rhea" id="RHEA:50124"/>
        <dbReference type="ChEBI" id="CHEBI:15378"/>
        <dbReference type="ChEBI" id="CHEBI:57540"/>
        <dbReference type="ChEBI" id="CHEBI:57945"/>
        <dbReference type="ChEBI" id="CHEBI:132079"/>
        <dbReference type="ChEBI" id="CHEBI:132080"/>
    </reaction>
    <physiologicalReaction direction="left-to-right" evidence="10">
        <dbReference type="Rhea" id="RHEA:50125"/>
    </physiologicalReaction>
</comment>
<accession>A0ABM3LF52</accession>
<evidence type="ECO:0000256" key="18">
    <source>
        <dbReference type="ARBA" id="ARBA00048739"/>
    </source>
</evidence>
<evidence type="ECO:0000256" key="3">
    <source>
        <dbReference type="ARBA" id="ARBA00038968"/>
    </source>
</evidence>
<keyword evidence="2" id="KW-0560">Oxidoreductase</keyword>